<proteinExistence type="predicted"/>
<dbReference type="AlphaFoldDB" id="A0A9N9A9G7"/>
<reference evidence="1" key="1">
    <citation type="submission" date="2021-06" db="EMBL/GenBank/DDBJ databases">
        <authorList>
            <person name="Kallberg Y."/>
            <person name="Tangrot J."/>
            <person name="Rosling A."/>
        </authorList>
    </citation>
    <scope>NUCLEOTIDE SEQUENCE</scope>
    <source>
        <strain evidence="1">87-6 pot B 2015</strain>
    </source>
</reference>
<evidence type="ECO:0000313" key="1">
    <source>
        <dbReference type="EMBL" id="CAG8520919.1"/>
    </source>
</evidence>
<sequence length="68" mass="8168">MCNNKADQVDAIPNVIRDLLVNILSSEKDVFKSVMMTPLSPDHQFRKFLYDQRKHIRPQYWGKEIHRR</sequence>
<gene>
    <name evidence="1" type="ORF">FMOSSE_LOCUS5027</name>
</gene>
<dbReference type="Proteomes" id="UP000789375">
    <property type="component" value="Unassembled WGS sequence"/>
</dbReference>
<comment type="caution">
    <text evidence="1">The sequence shown here is derived from an EMBL/GenBank/DDBJ whole genome shotgun (WGS) entry which is preliminary data.</text>
</comment>
<accession>A0A9N9A9G7</accession>
<protein>
    <submittedName>
        <fullName evidence="1">6052_t:CDS:1</fullName>
    </submittedName>
</protein>
<keyword evidence="2" id="KW-1185">Reference proteome</keyword>
<name>A0A9N9A9G7_FUNMO</name>
<organism evidence="1 2">
    <name type="scientific">Funneliformis mosseae</name>
    <name type="common">Endomycorrhizal fungus</name>
    <name type="synonym">Glomus mosseae</name>
    <dbReference type="NCBI Taxonomy" id="27381"/>
    <lineage>
        <taxon>Eukaryota</taxon>
        <taxon>Fungi</taxon>
        <taxon>Fungi incertae sedis</taxon>
        <taxon>Mucoromycota</taxon>
        <taxon>Glomeromycotina</taxon>
        <taxon>Glomeromycetes</taxon>
        <taxon>Glomerales</taxon>
        <taxon>Glomeraceae</taxon>
        <taxon>Funneliformis</taxon>
    </lineage>
</organism>
<dbReference type="EMBL" id="CAJVPP010000903">
    <property type="protein sequence ID" value="CAG8520919.1"/>
    <property type="molecule type" value="Genomic_DNA"/>
</dbReference>
<evidence type="ECO:0000313" key="2">
    <source>
        <dbReference type="Proteomes" id="UP000789375"/>
    </source>
</evidence>